<feature type="compositionally biased region" description="Basic and acidic residues" evidence="1">
    <location>
        <begin position="45"/>
        <end position="60"/>
    </location>
</feature>
<reference evidence="2 3" key="1">
    <citation type="submission" date="2019-05" db="EMBL/GenBank/DDBJ databases">
        <title>Another draft genome of Portunus trituberculatus and its Hox gene families provides insights of decapod evolution.</title>
        <authorList>
            <person name="Jeong J.-H."/>
            <person name="Song I."/>
            <person name="Kim S."/>
            <person name="Choi T."/>
            <person name="Kim D."/>
            <person name="Ryu S."/>
            <person name="Kim W."/>
        </authorList>
    </citation>
    <scope>NUCLEOTIDE SEQUENCE [LARGE SCALE GENOMIC DNA]</scope>
    <source>
        <tissue evidence="2">Muscle</tissue>
    </source>
</reference>
<name>A0A5B7G8V3_PORTR</name>
<evidence type="ECO:0000313" key="3">
    <source>
        <dbReference type="Proteomes" id="UP000324222"/>
    </source>
</evidence>
<dbReference type="AlphaFoldDB" id="A0A5B7G8V3"/>
<evidence type="ECO:0000313" key="2">
    <source>
        <dbReference type="EMBL" id="MPC53653.1"/>
    </source>
</evidence>
<comment type="caution">
    <text evidence="2">The sequence shown here is derived from an EMBL/GenBank/DDBJ whole genome shotgun (WGS) entry which is preliminary data.</text>
</comment>
<protein>
    <submittedName>
        <fullName evidence="2">Uncharacterized protein</fullName>
    </submittedName>
</protein>
<organism evidence="2 3">
    <name type="scientific">Portunus trituberculatus</name>
    <name type="common">Swimming crab</name>
    <name type="synonym">Neptunus trituberculatus</name>
    <dbReference type="NCBI Taxonomy" id="210409"/>
    <lineage>
        <taxon>Eukaryota</taxon>
        <taxon>Metazoa</taxon>
        <taxon>Ecdysozoa</taxon>
        <taxon>Arthropoda</taxon>
        <taxon>Crustacea</taxon>
        <taxon>Multicrustacea</taxon>
        <taxon>Malacostraca</taxon>
        <taxon>Eumalacostraca</taxon>
        <taxon>Eucarida</taxon>
        <taxon>Decapoda</taxon>
        <taxon>Pleocyemata</taxon>
        <taxon>Brachyura</taxon>
        <taxon>Eubrachyura</taxon>
        <taxon>Portunoidea</taxon>
        <taxon>Portunidae</taxon>
        <taxon>Portuninae</taxon>
        <taxon>Portunus</taxon>
    </lineage>
</organism>
<evidence type="ECO:0000256" key="1">
    <source>
        <dbReference type="SAM" id="MobiDB-lite"/>
    </source>
</evidence>
<feature type="region of interest" description="Disordered" evidence="1">
    <location>
        <begin position="37"/>
        <end position="102"/>
    </location>
</feature>
<feature type="compositionally biased region" description="Basic and acidic residues" evidence="1">
    <location>
        <begin position="87"/>
        <end position="102"/>
    </location>
</feature>
<dbReference type="Proteomes" id="UP000324222">
    <property type="component" value="Unassembled WGS sequence"/>
</dbReference>
<keyword evidence="3" id="KW-1185">Reference proteome</keyword>
<sequence>MDLMAHQQEAMMDMMAVFSNKVQQLATKEELTAVMGYEDGSPRGTSERVHRENVHSNKVKEKLRRWRRDAVLRREGGNAGGEYGPKTGERAKSRLLGKEQND</sequence>
<dbReference type="EMBL" id="VSRR010011786">
    <property type="protein sequence ID" value="MPC53653.1"/>
    <property type="molecule type" value="Genomic_DNA"/>
</dbReference>
<accession>A0A5B7G8V3</accession>
<proteinExistence type="predicted"/>
<gene>
    <name evidence="2" type="ORF">E2C01_047551</name>
</gene>